<proteinExistence type="predicted"/>
<dbReference type="AlphaFoldDB" id="A0A5B7B6A5"/>
<accession>A0A5B7B6A5</accession>
<evidence type="ECO:0000256" key="2">
    <source>
        <dbReference type="ARBA" id="ARBA00022737"/>
    </source>
</evidence>
<dbReference type="EMBL" id="GHES01033596">
    <property type="protein sequence ID" value="MPA64155.1"/>
    <property type="molecule type" value="Transcribed_RNA"/>
</dbReference>
<keyword evidence="2" id="KW-0677">Repeat</keyword>
<dbReference type="PANTHER" id="PTHR14221">
    <property type="entry name" value="WD REPEAT DOMAIN 44"/>
    <property type="match status" value="1"/>
</dbReference>
<name>A0A5B7B6A5_DAVIN</name>
<dbReference type="InterPro" id="IPR040324">
    <property type="entry name" value="WDR44/Dgr2"/>
</dbReference>
<sequence length="418" mass="47081">MDRRTLTMNWDGLGDDDDDDQFFESYDRISSAVPLDLLSSGSDDDYEEEFDDSRISFASAISSAASIDEFRGFEAFKAPSSMLEDYDVWMAEPGSINDRRKRLLQGMGLSSNKDLLSFTSNKFKHAVSKKVGNGQVPKLTVGNDHSSPSEESKQEPSPSPSPSMPIVLVRSRSDGDIESFSVNTKQRKEELIGPISKQRLTRTSSTLLTPHTGVIQYARSPNRARNKSSGRALSSILSNRPCSAFFLIKNLDTGKEFIVNEYNEDGMWNRLSDLQTGKQLTMEEFEKSVGYSPVVKELMRRENVSRNLGYGRKVSTNSYLSKSFRNSKRRGVALLKNIKGVANSMSGLIVDKEREHQSPIVDQQRSNKNNSSSQWVKAHQHGKSYKDFTVLHLCQEIQAHVGTIWSIRFSLVERMLYI</sequence>
<evidence type="ECO:0000256" key="3">
    <source>
        <dbReference type="SAM" id="MobiDB-lite"/>
    </source>
</evidence>
<keyword evidence="1" id="KW-0853">WD repeat</keyword>
<dbReference type="PANTHER" id="PTHR14221:SF41">
    <property type="entry name" value="TRANSDUCIN_WD40 REPEAT-LIKE SUPERFAMILY PROTEIN"/>
    <property type="match status" value="1"/>
</dbReference>
<evidence type="ECO:0000256" key="1">
    <source>
        <dbReference type="ARBA" id="ARBA00022574"/>
    </source>
</evidence>
<feature type="region of interest" description="Disordered" evidence="3">
    <location>
        <begin position="133"/>
        <end position="167"/>
    </location>
</feature>
<evidence type="ECO:0000313" key="4">
    <source>
        <dbReference type="EMBL" id="MPA64155.1"/>
    </source>
</evidence>
<feature type="region of interest" description="Disordered" evidence="3">
    <location>
        <begin position="357"/>
        <end position="376"/>
    </location>
</feature>
<gene>
    <name evidence="4" type="ORF">Din_033596</name>
</gene>
<reference evidence="4" key="1">
    <citation type="submission" date="2019-08" db="EMBL/GenBank/DDBJ databases">
        <title>Reference gene set and small RNA set construction with multiple tissues from Davidia involucrata Baill.</title>
        <authorList>
            <person name="Yang H."/>
            <person name="Zhou C."/>
            <person name="Li G."/>
            <person name="Wang J."/>
            <person name="Gao P."/>
            <person name="Wang M."/>
            <person name="Wang R."/>
            <person name="Zhao Y."/>
        </authorList>
    </citation>
    <scope>NUCLEOTIDE SEQUENCE</scope>
    <source>
        <tissue evidence="4">Mixed with DoveR01_LX</tissue>
    </source>
</reference>
<protein>
    <submittedName>
        <fullName evidence="4">Uncharacterized protein</fullName>
    </submittedName>
</protein>
<organism evidence="4">
    <name type="scientific">Davidia involucrata</name>
    <name type="common">Dove tree</name>
    <dbReference type="NCBI Taxonomy" id="16924"/>
    <lineage>
        <taxon>Eukaryota</taxon>
        <taxon>Viridiplantae</taxon>
        <taxon>Streptophyta</taxon>
        <taxon>Embryophyta</taxon>
        <taxon>Tracheophyta</taxon>
        <taxon>Spermatophyta</taxon>
        <taxon>Magnoliopsida</taxon>
        <taxon>eudicotyledons</taxon>
        <taxon>Gunneridae</taxon>
        <taxon>Pentapetalae</taxon>
        <taxon>asterids</taxon>
        <taxon>Cornales</taxon>
        <taxon>Nyssaceae</taxon>
        <taxon>Davidia</taxon>
    </lineage>
</organism>
<feature type="compositionally biased region" description="Low complexity" evidence="3">
    <location>
        <begin position="363"/>
        <end position="374"/>
    </location>
</feature>